<accession>A0ABR3LEP1</accession>
<organism evidence="2 3">
    <name type="scientific">Cirrhinus molitorella</name>
    <name type="common">mud carp</name>
    <dbReference type="NCBI Taxonomy" id="172907"/>
    <lineage>
        <taxon>Eukaryota</taxon>
        <taxon>Metazoa</taxon>
        <taxon>Chordata</taxon>
        <taxon>Craniata</taxon>
        <taxon>Vertebrata</taxon>
        <taxon>Euteleostomi</taxon>
        <taxon>Actinopterygii</taxon>
        <taxon>Neopterygii</taxon>
        <taxon>Teleostei</taxon>
        <taxon>Ostariophysi</taxon>
        <taxon>Cypriniformes</taxon>
        <taxon>Cyprinidae</taxon>
        <taxon>Labeoninae</taxon>
        <taxon>Labeonini</taxon>
        <taxon>Cirrhinus</taxon>
    </lineage>
</organism>
<comment type="caution">
    <text evidence="2">The sequence shown here is derived from an EMBL/GenBank/DDBJ whole genome shotgun (WGS) entry which is preliminary data.</text>
</comment>
<reference evidence="2 3" key="1">
    <citation type="submission" date="2023-09" db="EMBL/GenBank/DDBJ databases">
        <authorList>
            <person name="Wang M."/>
        </authorList>
    </citation>
    <scope>NUCLEOTIDE SEQUENCE [LARGE SCALE GENOMIC DNA]</scope>
    <source>
        <strain evidence="2">GT-2023</strain>
        <tissue evidence="2">Liver</tissue>
    </source>
</reference>
<dbReference type="Proteomes" id="UP001558613">
    <property type="component" value="Unassembled WGS sequence"/>
</dbReference>
<keyword evidence="3" id="KW-1185">Reference proteome</keyword>
<feature type="compositionally biased region" description="Polar residues" evidence="1">
    <location>
        <begin position="62"/>
        <end position="75"/>
    </location>
</feature>
<name>A0ABR3LEP1_9TELE</name>
<evidence type="ECO:0000313" key="2">
    <source>
        <dbReference type="EMBL" id="KAL1251368.1"/>
    </source>
</evidence>
<proteinExistence type="predicted"/>
<dbReference type="EMBL" id="JAYMGO010000022">
    <property type="protein sequence ID" value="KAL1251368.1"/>
    <property type="molecule type" value="Genomic_DNA"/>
</dbReference>
<evidence type="ECO:0000313" key="3">
    <source>
        <dbReference type="Proteomes" id="UP001558613"/>
    </source>
</evidence>
<gene>
    <name evidence="2" type="ORF">QQF64_019164</name>
</gene>
<sequence>MKPSRPSDVSLRHPLENKRLLIELLYTLLATKEEGRALMRTNERDCGVDYDPPFIAFHGSDSLHQSNSVESQFPETTIPAHSEK</sequence>
<evidence type="ECO:0000256" key="1">
    <source>
        <dbReference type="SAM" id="MobiDB-lite"/>
    </source>
</evidence>
<feature type="region of interest" description="Disordered" evidence="1">
    <location>
        <begin position="61"/>
        <end position="84"/>
    </location>
</feature>
<protein>
    <submittedName>
        <fullName evidence="2">Uncharacterized protein</fullName>
    </submittedName>
</protein>